<feature type="non-terminal residue" evidence="1">
    <location>
        <position position="208"/>
    </location>
</feature>
<feature type="non-terminal residue" evidence="1">
    <location>
        <position position="1"/>
    </location>
</feature>
<name>A0A229RBK1_9PSEU</name>
<reference evidence="1 2" key="1">
    <citation type="submission" date="2017-07" db="EMBL/GenBank/DDBJ databases">
        <title>Amycolatopsis thailandensis Genome sequencing and assembly.</title>
        <authorList>
            <person name="Kaur N."/>
            <person name="Mayilraj S."/>
        </authorList>
    </citation>
    <scope>NUCLEOTIDE SEQUENCE [LARGE SCALE GENOMIC DNA]</scope>
    <source>
        <strain evidence="1 2">JCM 16380</strain>
    </source>
</reference>
<evidence type="ECO:0000313" key="1">
    <source>
        <dbReference type="EMBL" id="OXM43965.1"/>
    </source>
</evidence>
<dbReference type="InterPro" id="IPR047738">
    <property type="entry name" value="SAV_2336-like_N"/>
</dbReference>
<dbReference type="NCBIfam" id="NF041121">
    <property type="entry name" value="SAV_2336_NTERM"/>
    <property type="match status" value="1"/>
</dbReference>
<protein>
    <submittedName>
        <fullName evidence="1">Uncharacterized protein</fullName>
    </submittedName>
</protein>
<comment type="caution">
    <text evidence="1">The sequence shown here is derived from an EMBL/GenBank/DDBJ whole genome shotgun (WGS) entry which is preliminary data.</text>
</comment>
<keyword evidence="2" id="KW-1185">Reference proteome</keyword>
<dbReference type="Proteomes" id="UP000215223">
    <property type="component" value="Unassembled WGS sequence"/>
</dbReference>
<dbReference type="RefSeq" id="WP_279629271.1">
    <property type="nucleotide sequence ID" value="NZ_NMQT01000202.1"/>
</dbReference>
<proteinExistence type="predicted"/>
<accession>A0A229RBK1</accession>
<sequence length="208" mass="22720">GTSGAPARDPDEIMDSSGRRVVLLLTDGVGDAWQKKDALYPTLARWGRKMPVSIVHLLPEWLWGRCGMNPHKARLRVPNVLAPNGRWVCDLADAWLEPGAEVPGHVVPVPVLELRPQALGWWAGLMTGENDAAAEGTVVLTTERISQSDSDDPPVTLSPVERVHRFRSVASPPALRLAQLLAAVPVRLDVAKLVGQRFVPEARLEHLL</sequence>
<organism evidence="1 2">
    <name type="scientific">Amycolatopsis thailandensis</name>
    <dbReference type="NCBI Taxonomy" id="589330"/>
    <lineage>
        <taxon>Bacteria</taxon>
        <taxon>Bacillati</taxon>
        <taxon>Actinomycetota</taxon>
        <taxon>Actinomycetes</taxon>
        <taxon>Pseudonocardiales</taxon>
        <taxon>Pseudonocardiaceae</taxon>
        <taxon>Amycolatopsis</taxon>
    </lineage>
</organism>
<gene>
    <name evidence="1" type="ORF">CFP71_41035</name>
</gene>
<dbReference type="EMBL" id="NMQT01000202">
    <property type="protein sequence ID" value="OXM43965.1"/>
    <property type="molecule type" value="Genomic_DNA"/>
</dbReference>
<evidence type="ECO:0000313" key="2">
    <source>
        <dbReference type="Proteomes" id="UP000215223"/>
    </source>
</evidence>
<dbReference type="AlphaFoldDB" id="A0A229RBK1"/>